<dbReference type="SUPFAM" id="SSF51735">
    <property type="entry name" value="NAD(P)-binding Rossmann-fold domains"/>
    <property type="match status" value="1"/>
</dbReference>
<dbReference type="InterPro" id="IPR052718">
    <property type="entry name" value="NmrA-type_oxidoreductase"/>
</dbReference>
<evidence type="ECO:0000313" key="3">
    <source>
        <dbReference type="Proteomes" id="UP000290624"/>
    </source>
</evidence>
<proteinExistence type="predicted"/>
<protein>
    <submittedName>
        <fullName evidence="2">NAD(P)-dependent oxidoreductase</fullName>
    </submittedName>
</protein>
<dbReference type="AlphaFoldDB" id="A0A4Q2EI26"/>
<dbReference type="InterPro" id="IPR016040">
    <property type="entry name" value="NAD(P)-bd_dom"/>
</dbReference>
<accession>A0A4Q2EI26</accession>
<dbReference type="OrthoDB" id="3243290at2"/>
<name>A0A4Q2EI26_9ACTN</name>
<organism evidence="2 3">
    <name type="scientific">Propioniciclava flava</name>
    <dbReference type="NCBI Taxonomy" id="2072026"/>
    <lineage>
        <taxon>Bacteria</taxon>
        <taxon>Bacillati</taxon>
        <taxon>Actinomycetota</taxon>
        <taxon>Actinomycetes</taxon>
        <taxon>Propionibacteriales</taxon>
        <taxon>Propionibacteriaceae</taxon>
        <taxon>Propioniciclava</taxon>
    </lineage>
</organism>
<dbReference type="Proteomes" id="UP000290624">
    <property type="component" value="Unassembled WGS sequence"/>
</dbReference>
<dbReference type="PANTHER" id="PTHR47129">
    <property type="entry name" value="QUINONE OXIDOREDUCTASE 2"/>
    <property type="match status" value="1"/>
</dbReference>
<dbReference type="InterPro" id="IPR036291">
    <property type="entry name" value="NAD(P)-bd_dom_sf"/>
</dbReference>
<dbReference type="Gene3D" id="3.90.25.10">
    <property type="entry name" value="UDP-galactose 4-epimerase, domain 1"/>
    <property type="match status" value="1"/>
</dbReference>
<dbReference type="Pfam" id="PF13460">
    <property type="entry name" value="NAD_binding_10"/>
    <property type="match status" value="1"/>
</dbReference>
<dbReference type="PANTHER" id="PTHR47129:SF1">
    <property type="entry name" value="NMRA-LIKE DOMAIN-CONTAINING PROTEIN"/>
    <property type="match status" value="1"/>
</dbReference>
<feature type="domain" description="NAD(P)-binding" evidence="1">
    <location>
        <begin position="9"/>
        <end position="182"/>
    </location>
</feature>
<dbReference type="RefSeq" id="WP_129458440.1">
    <property type="nucleotide sequence ID" value="NZ_PPCV01000004.1"/>
</dbReference>
<dbReference type="Gene3D" id="3.40.50.720">
    <property type="entry name" value="NAD(P)-binding Rossmann-like Domain"/>
    <property type="match status" value="1"/>
</dbReference>
<reference evidence="2 3" key="1">
    <citation type="submission" date="2018-01" db="EMBL/GenBank/DDBJ databases">
        <title>Lactibacter flavus gen. nov., sp. nov., a novel bacterium of the family Propionibacteriaceae isolated from raw milk and dairy products.</title>
        <authorList>
            <person name="Wenning M."/>
            <person name="Breitenwieser F."/>
            <person name="Huptas C."/>
            <person name="von Neubeck M."/>
            <person name="Busse H.-J."/>
            <person name="Scherer S."/>
        </authorList>
    </citation>
    <scope>NUCLEOTIDE SEQUENCE [LARGE SCALE GENOMIC DNA]</scope>
    <source>
        <strain evidence="2 3">VG341</strain>
    </source>
</reference>
<keyword evidence="3" id="KW-1185">Reference proteome</keyword>
<dbReference type="CDD" id="cd05269">
    <property type="entry name" value="TMR_SDR_a"/>
    <property type="match status" value="1"/>
</dbReference>
<sequence>MSSRIAITGATGHLGGRVAALLAAEGIPLRLVVRDASRAPALADAQVAVATFGDAAAVTAALTGIDVALMVSAGESATREQDQETFVRAAAATGVQHVVYTSFAAAAPDAVFTLGRDHGATEAVIRESGLHFTFLRDNFYADVLPAFAGAQRVARGPAGEGRCSFVVREDVAQVAAAVLREPLEHRGATYTLTGPASFTLAEAYAVLSEATGQEYRFENETLEQAYASRRAGWPGEPDWVYDAWVSTYAAIATGALAPVSPDVERILGRPATSLDAFARSLN</sequence>
<evidence type="ECO:0000313" key="2">
    <source>
        <dbReference type="EMBL" id="RXW32232.1"/>
    </source>
</evidence>
<dbReference type="EMBL" id="PPCV01000004">
    <property type="protein sequence ID" value="RXW32232.1"/>
    <property type="molecule type" value="Genomic_DNA"/>
</dbReference>
<gene>
    <name evidence="2" type="ORF">C1706_06595</name>
</gene>
<evidence type="ECO:0000259" key="1">
    <source>
        <dbReference type="Pfam" id="PF13460"/>
    </source>
</evidence>
<comment type="caution">
    <text evidence="2">The sequence shown here is derived from an EMBL/GenBank/DDBJ whole genome shotgun (WGS) entry which is preliminary data.</text>
</comment>